<organism evidence="2 3">
    <name type="scientific">Pycnococcus provasolii</name>
    <dbReference type="NCBI Taxonomy" id="41880"/>
    <lineage>
        <taxon>Eukaryota</taxon>
        <taxon>Viridiplantae</taxon>
        <taxon>Chlorophyta</taxon>
        <taxon>Pseudoscourfieldiophyceae</taxon>
        <taxon>Pseudoscourfieldiales</taxon>
        <taxon>Pycnococcaceae</taxon>
        <taxon>Pycnococcus</taxon>
    </lineage>
</organism>
<evidence type="ECO:0000313" key="3">
    <source>
        <dbReference type="Proteomes" id="UP000660262"/>
    </source>
</evidence>
<dbReference type="Gene3D" id="3.30.1360.120">
    <property type="entry name" value="Probable tRNA modification gtpase trme, domain 1"/>
    <property type="match status" value="1"/>
</dbReference>
<protein>
    <recommendedName>
        <fullName evidence="4">Aminomethyltransferase folate-binding domain-containing protein</fullName>
    </recommendedName>
</protein>
<name>A0A830HUS9_9CHLO</name>
<evidence type="ECO:0008006" key="4">
    <source>
        <dbReference type="Google" id="ProtNLM"/>
    </source>
</evidence>
<evidence type="ECO:0000313" key="2">
    <source>
        <dbReference type="EMBL" id="GHP10483.1"/>
    </source>
</evidence>
<dbReference type="AlphaFoldDB" id="A0A830HUS9"/>
<accession>A0A830HUS9</accession>
<feature type="region of interest" description="Disordered" evidence="1">
    <location>
        <begin position="1"/>
        <end position="25"/>
    </location>
</feature>
<dbReference type="Proteomes" id="UP000660262">
    <property type="component" value="Unassembled WGS sequence"/>
</dbReference>
<dbReference type="SUPFAM" id="SSF103025">
    <property type="entry name" value="Folate-binding domain"/>
    <property type="match status" value="1"/>
</dbReference>
<dbReference type="EMBL" id="BNJQ01000029">
    <property type="protein sequence ID" value="GHP10483.1"/>
    <property type="molecule type" value="Genomic_DNA"/>
</dbReference>
<dbReference type="InterPro" id="IPR027266">
    <property type="entry name" value="TrmE/GcvT-like"/>
</dbReference>
<feature type="region of interest" description="Disordered" evidence="1">
    <location>
        <begin position="46"/>
        <end position="70"/>
    </location>
</feature>
<reference evidence="2" key="1">
    <citation type="submission" date="2020-10" db="EMBL/GenBank/DDBJ databases">
        <title>Unveiling of a novel bifunctional photoreceptor, Dualchrome1, isolated from a cosmopolitan green alga.</title>
        <authorList>
            <person name="Suzuki S."/>
            <person name="Kawachi M."/>
        </authorList>
    </citation>
    <scope>NUCLEOTIDE SEQUENCE</scope>
    <source>
        <strain evidence="2">NIES 2893</strain>
    </source>
</reference>
<gene>
    <name evidence="2" type="ORF">PPROV_000921400</name>
</gene>
<feature type="compositionally biased region" description="Low complexity" evidence="1">
    <location>
        <begin position="47"/>
        <end position="70"/>
    </location>
</feature>
<comment type="caution">
    <text evidence="2">The sequence shown here is derived from an EMBL/GenBank/DDBJ whole genome shotgun (WGS) entry which is preliminary data.</text>
</comment>
<dbReference type="OrthoDB" id="191995at2759"/>
<keyword evidence="3" id="KW-1185">Reference proteome</keyword>
<sequence length="322" mass="33669">MSAALMRVRSFRVPRSSSNSGGSSSTGVCRRFLFVFPTCHRQRHSRVSYYSPRRPSASRRTSTSLSSSSDDDALLASLGLDLDALEPPAIDGDLESFQREMNAAFLPDEATLTSVSGRTAVPANYNNLAEARTAAQQSAVVVDRSHWTRIRLVGANRHEALAAASQALGGSGTHDIDDAFRAQNLSWASGETNKDIALAAALRSAILVLAPPSKGAQVLSALEDACASVGGDAAVVDIEAETRMLFVAGPTWTGVVQAFEEGATDRDVALVQFGGAPVIAITGVGLVDGAMIVADQACAGELFGALVRAGCVPVGEMDWCTI</sequence>
<evidence type="ECO:0000256" key="1">
    <source>
        <dbReference type="SAM" id="MobiDB-lite"/>
    </source>
</evidence>
<proteinExistence type="predicted"/>
<feature type="compositionally biased region" description="Low complexity" evidence="1">
    <location>
        <begin position="7"/>
        <end position="25"/>
    </location>
</feature>